<feature type="region of interest" description="Disordered" evidence="6">
    <location>
        <begin position="599"/>
        <end position="619"/>
    </location>
</feature>
<accession>B8BSA1</accession>
<dbReference type="OMA" id="WVWNAPR"/>
<protein>
    <recommendedName>
        <fullName evidence="8">Fe2OG dioxygenase domain-containing protein</fullName>
    </recommendedName>
</protein>
<evidence type="ECO:0000256" key="3">
    <source>
        <dbReference type="ARBA" id="ARBA00022964"/>
    </source>
</evidence>
<reference evidence="9 10" key="2">
    <citation type="journal article" date="2008" name="Nature">
        <title>The Phaeodactylum genome reveals the evolutionary history of diatom genomes.</title>
        <authorList>
            <person name="Bowler C."/>
            <person name="Allen A.E."/>
            <person name="Badger J.H."/>
            <person name="Grimwood J."/>
            <person name="Jabbari K."/>
            <person name="Kuo A."/>
            <person name="Maheswari U."/>
            <person name="Martens C."/>
            <person name="Maumus F."/>
            <person name="Otillar R.P."/>
            <person name="Rayko E."/>
            <person name="Salamov A."/>
            <person name="Vandepoele K."/>
            <person name="Beszteri B."/>
            <person name="Gruber A."/>
            <person name="Heijde M."/>
            <person name="Katinka M."/>
            <person name="Mock T."/>
            <person name="Valentin K."/>
            <person name="Verret F."/>
            <person name="Berges J.A."/>
            <person name="Brownlee C."/>
            <person name="Cadoret J.P."/>
            <person name="Chiovitti A."/>
            <person name="Choi C.J."/>
            <person name="Coesel S."/>
            <person name="De Martino A."/>
            <person name="Detter J.C."/>
            <person name="Durkin C."/>
            <person name="Falciatore A."/>
            <person name="Fournet J."/>
            <person name="Haruta M."/>
            <person name="Huysman M.J."/>
            <person name="Jenkins B.D."/>
            <person name="Jiroutova K."/>
            <person name="Jorgensen R.E."/>
            <person name="Joubert Y."/>
            <person name="Kaplan A."/>
            <person name="Kroger N."/>
            <person name="Kroth P.G."/>
            <person name="La Roche J."/>
            <person name="Lindquist E."/>
            <person name="Lommer M."/>
            <person name="Martin-Jezequel V."/>
            <person name="Lopez P.J."/>
            <person name="Lucas S."/>
            <person name="Mangogna M."/>
            <person name="McGinnis K."/>
            <person name="Medlin L.K."/>
            <person name="Montsant A."/>
            <person name="Oudot-Le Secq M.P."/>
            <person name="Napoli C."/>
            <person name="Obornik M."/>
            <person name="Parker M.S."/>
            <person name="Petit J.L."/>
            <person name="Porcel B.M."/>
            <person name="Poulsen N."/>
            <person name="Robison M."/>
            <person name="Rychlewski L."/>
            <person name="Rynearson T.A."/>
            <person name="Schmutz J."/>
            <person name="Shapiro H."/>
            <person name="Siaut M."/>
            <person name="Stanley M."/>
            <person name="Sussman M.R."/>
            <person name="Taylor A.R."/>
            <person name="Vardi A."/>
            <person name="von Dassow P."/>
            <person name="Vyverman W."/>
            <person name="Willis A."/>
            <person name="Wyrwicz L.S."/>
            <person name="Rokhsar D.S."/>
            <person name="Weissenbach J."/>
            <person name="Armbrust E.V."/>
            <person name="Green B.R."/>
            <person name="Van de Peer Y."/>
            <person name="Grigoriev I.V."/>
        </authorList>
    </citation>
    <scope>NUCLEOTIDE SEQUENCE [LARGE SCALE GENOMIC DNA]</scope>
    <source>
        <strain evidence="9 10">CCMP1335</strain>
    </source>
</reference>
<dbReference type="GO" id="GO:0005506">
    <property type="term" value="F:iron ion binding"/>
    <property type="evidence" value="ECO:0007669"/>
    <property type="project" value="InterPro"/>
</dbReference>
<evidence type="ECO:0000256" key="6">
    <source>
        <dbReference type="SAM" id="MobiDB-lite"/>
    </source>
</evidence>
<dbReference type="InterPro" id="IPR005123">
    <property type="entry name" value="Oxoglu/Fe-dep_dioxygenase_dom"/>
</dbReference>
<dbReference type="PANTHER" id="PTHR10869:SF226">
    <property type="entry name" value="PROLYL 4-HYDROXYLASE ALPHA SUBUNIT DOMAIN-CONTAINING PROTEIN"/>
    <property type="match status" value="1"/>
</dbReference>
<evidence type="ECO:0000259" key="8">
    <source>
        <dbReference type="PROSITE" id="PS51471"/>
    </source>
</evidence>
<keyword evidence="7" id="KW-0472">Membrane</keyword>
<evidence type="ECO:0000256" key="7">
    <source>
        <dbReference type="SAM" id="Phobius"/>
    </source>
</evidence>
<keyword evidence="5" id="KW-0408">Iron</keyword>
<comment type="cofactor">
    <cofactor evidence="1">
        <name>L-ascorbate</name>
        <dbReference type="ChEBI" id="CHEBI:38290"/>
    </cofactor>
</comment>
<evidence type="ECO:0000313" key="9">
    <source>
        <dbReference type="EMBL" id="EED96092.1"/>
    </source>
</evidence>
<dbReference type="PROSITE" id="PS51471">
    <property type="entry name" value="FE2OG_OXY"/>
    <property type="match status" value="1"/>
</dbReference>
<feature type="transmembrane region" description="Helical" evidence="7">
    <location>
        <begin position="7"/>
        <end position="26"/>
    </location>
</feature>
<evidence type="ECO:0000256" key="2">
    <source>
        <dbReference type="ARBA" id="ARBA00022723"/>
    </source>
</evidence>
<evidence type="ECO:0000313" key="10">
    <source>
        <dbReference type="Proteomes" id="UP000001449"/>
    </source>
</evidence>
<dbReference type="HOGENOM" id="CLU_405211_0_0_1"/>
<dbReference type="Pfam" id="PF13640">
    <property type="entry name" value="2OG-FeII_Oxy_3"/>
    <property type="match status" value="1"/>
</dbReference>
<proteinExistence type="predicted"/>
<dbReference type="SMART" id="SM00702">
    <property type="entry name" value="P4Hc"/>
    <property type="match status" value="1"/>
</dbReference>
<gene>
    <name evidence="9" type="ORF">THAPSDRAFT_1912</name>
</gene>
<keyword evidence="2" id="KW-0479">Metal-binding</keyword>
<dbReference type="InterPro" id="IPR044862">
    <property type="entry name" value="Pro_4_hyd_alph_FE2OG_OXY"/>
</dbReference>
<dbReference type="GeneID" id="7445501"/>
<feature type="compositionally biased region" description="Basic and acidic residues" evidence="6">
    <location>
        <begin position="599"/>
        <end position="610"/>
    </location>
</feature>
<keyword evidence="10" id="KW-1185">Reference proteome</keyword>
<keyword evidence="3" id="KW-0223">Dioxygenase</keyword>
<name>B8BSA1_THAPS</name>
<dbReference type="EMBL" id="CM000638">
    <property type="protein sequence ID" value="EED96092.1"/>
    <property type="molecule type" value="Genomic_DNA"/>
</dbReference>
<keyword evidence="4" id="KW-0560">Oxidoreductase</keyword>
<keyword evidence="7" id="KW-0812">Transmembrane</keyword>
<organism evidence="9 10">
    <name type="scientific">Thalassiosira pseudonana</name>
    <name type="common">Marine diatom</name>
    <name type="synonym">Cyclotella nana</name>
    <dbReference type="NCBI Taxonomy" id="35128"/>
    <lineage>
        <taxon>Eukaryota</taxon>
        <taxon>Sar</taxon>
        <taxon>Stramenopiles</taxon>
        <taxon>Ochrophyta</taxon>
        <taxon>Bacillariophyta</taxon>
        <taxon>Coscinodiscophyceae</taxon>
        <taxon>Thalassiosirophycidae</taxon>
        <taxon>Thalassiosirales</taxon>
        <taxon>Thalassiosiraceae</taxon>
        <taxon>Thalassiosira</taxon>
    </lineage>
</organism>
<dbReference type="PaxDb" id="35128-Thaps1912"/>
<dbReference type="GO" id="GO:0031418">
    <property type="term" value="F:L-ascorbic acid binding"/>
    <property type="evidence" value="ECO:0007669"/>
    <property type="project" value="InterPro"/>
</dbReference>
<evidence type="ECO:0000256" key="5">
    <source>
        <dbReference type="ARBA" id="ARBA00023004"/>
    </source>
</evidence>
<dbReference type="InterPro" id="IPR045054">
    <property type="entry name" value="P4HA-like"/>
</dbReference>
<feature type="region of interest" description="Disordered" evidence="6">
    <location>
        <begin position="367"/>
        <end position="393"/>
    </location>
</feature>
<feature type="domain" description="Fe2OG dioxygenase" evidence="8">
    <location>
        <begin position="419"/>
        <end position="578"/>
    </location>
</feature>
<dbReference type="RefSeq" id="XP_002286451.1">
    <property type="nucleotide sequence ID" value="XM_002286415.1"/>
</dbReference>
<sequence>MGAAVNVGALSLLAYIIGWALSPYIVPVDILSQKLAPFLPSTSNGAPNTSSAPTPVTLPPVVMPKQPTVETNLKYAPSYKKLIGMNAQRGDPFEGVDIIVHRNGEPDPCARQQTVGVVESESPDVAGNTLSYSSKALLKSAELLYHGYKPLDVFQKYDVDAVLTHALAVGSKGSFDALLEGKGSTCKPTWEQEKHFLNSAPDVSEMLKFCDMGKSKTPIQPDHSSLVQVPGFQSLPCHFHTREGVRITSLQQLAQFARGAKVPVENGECKEEDRNVDGSCGTNTQVTAEGGRRELHLYAVQAGRVFIFAPKYVGEIFELPHVEVPNNLPVWLEVISLKPRVFDIFNFFDKEESKAIVDKAIAETSETHRMKRSSTGASGYNVNSQRTSENGFDTHGKEAQAVKHRCMEILGFDEYIESFTDGLQVLRYNKTTAYIPHLDWIDDYHKKEEHNYDSAGIGSNRFATILLYMSDLGEGDGGETVFVKGWPPGQSEEERVQLKDALASLRESGDVTGLLKEGSWEEKMVANCRSRLAVRPHSSRAALFYSQNPDGSPDEDSLHGGCPVINGEKWAANLWVWNAPRGGFPGAPVNKHVVDKNRAAGKSPDQDLQKKASFTNAGSDEGTRNAKLYFQDTFWGELGHNSPQLNVNTYEGHQWNVKVGDDIIKTFVIDKKPTQNYVI</sequence>
<dbReference type="InParanoid" id="B8BSA1"/>
<dbReference type="InterPro" id="IPR006620">
    <property type="entry name" value="Pro_4_hyd_alph"/>
</dbReference>
<evidence type="ECO:0000256" key="1">
    <source>
        <dbReference type="ARBA" id="ARBA00001961"/>
    </source>
</evidence>
<feature type="compositionally biased region" description="Polar residues" evidence="6">
    <location>
        <begin position="373"/>
        <end position="391"/>
    </location>
</feature>
<dbReference type="PANTHER" id="PTHR10869">
    <property type="entry name" value="PROLYL 4-HYDROXYLASE ALPHA SUBUNIT"/>
    <property type="match status" value="1"/>
</dbReference>
<dbReference type="GO" id="GO:0005783">
    <property type="term" value="C:endoplasmic reticulum"/>
    <property type="evidence" value="ECO:0000318"/>
    <property type="project" value="GO_Central"/>
</dbReference>
<dbReference type="AlphaFoldDB" id="B8BSA1"/>
<dbReference type="eggNOG" id="KOG1591">
    <property type="taxonomic scope" value="Eukaryota"/>
</dbReference>
<dbReference type="Gene3D" id="2.60.120.620">
    <property type="entry name" value="q2cbj1_9rhob like domain"/>
    <property type="match status" value="1"/>
</dbReference>
<dbReference type="KEGG" id="tps:THAPSDRAFT_1912"/>
<reference evidence="9 10" key="1">
    <citation type="journal article" date="2004" name="Science">
        <title>The genome of the diatom Thalassiosira pseudonana: ecology, evolution, and metabolism.</title>
        <authorList>
            <person name="Armbrust E.V."/>
            <person name="Berges J.A."/>
            <person name="Bowler C."/>
            <person name="Green B.R."/>
            <person name="Martinez D."/>
            <person name="Putnam N.H."/>
            <person name="Zhou S."/>
            <person name="Allen A.E."/>
            <person name="Apt K.E."/>
            <person name="Bechner M."/>
            <person name="Brzezinski M.A."/>
            <person name="Chaal B.K."/>
            <person name="Chiovitti A."/>
            <person name="Davis A.K."/>
            <person name="Demarest M.S."/>
            <person name="Detter J.C."/>
            <person name="Glavina T."/>
            <person name="Goodstein D."/>
            <person name="Hadi M.Z."/>
            <person name="Hellsten U."/>
            <person name="Hildebrand M."/>
            <person name="Jenkins B.D."/>
            <person name="Jurka J."/>
            <person name="Kapitonov V.V."/>
            <person name="Kroger N."/>
            <person name="Lau W.W."/>
            <person name="Lane T.W."/>
            <person name="Larimer F.W."/>
            <person name="Lippmeier J.C."/>
            <person name="Lucas S."/>
            <person name="Medina M."/>
            <person name="Montsant A."/>
            <person name="Obornik M."/>
            <person name="Parker M.S."/>
            <person name="Palenik B."/>
            <person name="Pazour G.J."/>
            <person name="Richardson P.M."/>
            <person name="Rynearson T.A."/>
            <person name="Saito M.A."/>
            <person name="Schwartz D.C."/>
            <person name="Thamatrakoln K."/>
            <person name="Valentin K."/>
            <person name="Vardi A."/>
            <person name="Wilkerson F.P."/>
            <person name="Rokhsar D.S."/>
        </authorList>
    </citation>
    <scope>NUCLEOTIDE SEQUENCE [LARGE SCALE GENOMIC DNA]</scope>
    <source>
        <strain evidence="9 10">CCMP1335</strain>
    </source>
</reference>
<dbReference type="GO" id="GO:0004656">
    <property type="term" value="F:procollagen-proline 4-dioxygenase activity"/>
    <property type="evidence" value="ECO:0000318"/>
    <property type="project" value="GO_Central"/>
</dbReference>
<dbReference type="Proteomes" id="UP000001449">
    <property type="component" value="Chromosome 1"/>
</dbReference>
<evidence type="ECO:0000256" key="4">
    <source>
        <dbReference type="ARBA" id="ARBA00023002"/>
    </source>
</evidence>
<keyword evidence="7" id="KW-1133">Transmembrane helix</keyword>
<dbReference type="FunFam" id="2.60.120.620:FF:000017">
    <property type="entry name" value="Transmembrane prolyl 4-hydroxylase"/>
    <property type="match status" value="1"/>
</dbReference>